<dbReference type="Gene3D" id="3.30.300.30">
    <property type="match status" value="1"/>
</dbReference>
<dbReference type="InterPro" id="IPR036396">
    <property type="entry name" value="Cyt_P450_sf"/>
</dbReference>
<dbReference type="InterPro" id="IPR000873">
    <property type="entry name" value="AMP-dep_synth/lig_dom"/>
</dbReference>
<evidence type="ECO:0000256" key="2">
    <source>
        <dbReference type="ARBA" id="ARBA00010617"/>
    </source>
</evidence>
<dbReference type="InterPro" id="IPR025110">
    <property type="entry name" value="AMP-bd_C"/>
</dbReference>
<comment type="similarity">
    <text evidence="2 4">Belongs to the cytochrome P450 family.</text>
</comment>
<feature type="region of interest" description="Disordered" evidence="5">
    <location>
        <begin position="1"/>
        <end position="20"/>
    </location>
</feature>
<dbReference type="AlphaFoldDB" id="A0A417XUC3"/>
<keyword evidence="4" id="KW-0503">Monooxygenase</keyword>
<gene>
    <name evidence="8" type="ORF">D0Z08_27055</name>
</gene>
<dbReference type="GO" id="GO:0005506">
    <property type="term" value="F:iron ion binding"/>
    <property type="evidence" value="ECO:0007669"/>
    <property type="project" value="InterPro"/>
</dbReference>
<dbReference type="GO" id="GO:0004497">
    <property type="term" value="F:monooxygenase activity"/>
    <property type="evidence" value="ECO:0007669"/>
    <property type="project" value="UniProtKB-KW"/>
</dbReference>
<evidence type="ECO:0000313" key="8">
    <source>
        <dbReference type="EMBL" id="RHW23910.1"/>
    </source>
</evidence>
<evidence type="ECO:0000313" key="9">
    <source>
        <dbReference type="Proteomes" id="UP000283644"/>
    </source>
</evidence>
<dbReference type="PRINTS" id="PR00359">
    <property type="entry name" value="BP450"/>
</dbReference>
<dbReference type="PANTHER" id="PTHR43201">
    <property type="entry name" value="ACYL-COA SYNTHETASE"/>
    <property type="match status" value="1"/>
</dbReference>
<keyword evidence="4" id="KW-0560">Oxidoreductase</keyword>
<feature type="region of interest" description="Disordered" evidence="5">
    <location>
        <begin position="196"/>
        <end position="247"/>
    </location>
</feature>
<dbReference type="Gene3D" id="3.40.50.12780">
    <property type="entry name" value="N-terminal domain of ligase-like"/>
    <property type="match status" value="1"/>
</dbReference>
<evidence type="ECO:0000256" key="5">
    <source>
        <dbReference type="SAM" id="MobiDB-lite"/>
    </source>
</evidence>
<dbReference type="RefSeq" id="WP_118928408.1">
    <property type="nucleotide sequence ID" value="NZ_QXGH01000038.1"/>
</dbReference>
<keyword evidence="9" id="KW-1185">Reference proteome</keyword>
<dbReference type="Gene3D" id="1.10.630.10">
    <property type="entry name" value="Cytochrome P450"/>
    <property type="match status" value="1"/>
</dbReference>
<dbReference type="InterPro" id="IPR017972">
    <property type="entry name" value="Cyt_P450_CS"/>
</dbReference>
<dbReference type="OrthoDB" id="9803968at2"/>
<feature type="domain" description="AMP-binding enzyme C-terminal" evidence="7">
    <location>
        <begin position="508"/>
        <end position="584"/>
    </location>
</feature>
<comment type="caution">
    <text evidence="8">The sequence shown here is derived from an EMBL/GenBank/DDBJ whole genome shotgun (WGS) entry which is preliminary data.</text>
</comment>
<sequence>MSVCDQRARDERPVLEERRQNPQNDIVSSLATAEVDSERLTVEELCMFWLLLTVAATRPLETPSGGIIALLQHGLWKPLAVDVAAGRREVDQKITGELARYISPVMTFRRTATRDVESDGQQVRTGDKVVLRYGAANRDPKHYDDPHRLDLDRDNTYHLGFGIGPRFCLGTRLARLQISTLLTELLTRFRTCGWTASRPGSDRRSSRHRAPAREGDRADQHHGPDECAANARTGCDRPAPGAPHRNGDRLGWTAYEALLAEATPLVRDTTLEGDILQYSSGTTGRGATGEATYLCPPLYHSAPFMWTMSMLRMGATVVVLKKFDPVRCRDAIQTHRVTHGQFVPTIFTRMLKLPEEQWLSYDVSSLQGVVHAAASCPVQVKHQMLEWWGPIVSEYWSSSEGAGFTFTTAEEWLAHEGTVGKPLFGGLHICDAVGNELPVGEVGQIWAEGVEYSFLNDPEKDASTTSQEGRRSGGDIGRLDQDGYLYLTDRANLIIITGGVNVYPQDAENRLIEHPRVYDAAVVGVPDDELGEIAVAVVHPVDPADAGDELAAALSASCEEALARYTCPPRITFTHELPRSDTGKLYERKVRDELIANGENHA</sequence>
<evidence type="ECO:0000259" key="7">
    <source>
        <dbReference type="Pfam" id="PF13193"/>
    </source>
</evidence>
<dbReference type="EMBL" id="QXGH01000038">
    <property type="protein sequence ID" value="RHW23910.1"/>
    <property type="molecule type" value="Genomic_DNA"/>
</dbReference>
<dbReference type="GO" id="GO:0016705">
    <property type="term" value="F:oxidoreductase activity, acting on paired donors, with incorporation or reduction of molecular oxygen"/>
    <property type="evidence" value="ECO:0007669"/>
    <property type="project" value="InterPro"/>
</dbReference>
<comment type="similarity">
    <text evidence="1">Belongs to the ATP-dependent AMP-binding enzyme family.</text>
</comment>
<dbReference type="Proteomes" id="UP000283644">
    <property type="component" value="Unassembled WGS sequence"/>
</dbReference>
<dbReference type="PANTHER" id="PTHR43201:SF5">
    <property type="entry name" value="MEDIUM-CHAIN ACYL-COA LIGASE ACSF2, MITOCHONDRIAL"/>
    <property type="match status" value="1"/>
</dbReference>
<feature type="domain" description="AMP-dependent synthetase/ligase" evidence="6">
    <location>
        <begin position="292"/>
        <end position="449"/>
    </location>
</feature>
<dbReference type="GO" id="GO:0031956">
    <property type="term" value="F:medium-chain fatty acid-CoA ligase activity"/>
    <property type="evidence" value="ECO:0007669"/>
    <property type="project" value="TreeGrafter"/>
</dbReference>
<evidence type="ECO:0000259" key="6">
    <source>
        <dbReference type="Pfam" id="PF00501"/>
    </source>
</evidence>
<dbReference type="InterPro" id="IPR002397">
    <property type="entry name" value="Cyt_P450_B"/>
</dbReference>
<dbReference type="GO" id="GO:0020037">
    <property type="term" value="F:heme binding"/>
    <property type="evidence" value="ECO:0007669"/>
    <property type="project" value="InterPro"/>
</dbReference>
<dbReference type="SUPFAM" id="SSF48264">
    <property type="entry name" value="Cytochrome P450"/>
    <property type="match status" value="1"/>
</dbReference>
<evidence type="ECO:0000256" key="1">
    <source>
        <dbReference type="ARBA" id="ARBA00006432"/>
    </source>
</evidence>
<dbReference type="InterPro" id="IPR001128">
    <property type="entry name" value="Cyt_P450"/>
</dbReference>
<dbReference type="Pfam" id="PF00067">
    <property type="entry name" value="p450"/>
    <property type="match status" value="1"/>
</dbReference>
<evidence type="ECO:0000256" key="4">
    <source>
        <dbReference type="RuleBase" id="RU000461"/>
    </source>
</evidence>
<dbReference type="SUPFAM" id="SSF56801">
    <property type="entry name" value="Acetyl-CoA synthetase-like"/>
    <property type="match status" value="1"/>
</dbReference>
<proteinExistence type="inferred from homology"/>
<protein>
    <submittedName>
        <fullName evidence="8">Cytochrome P450</fullName>
    </submittedName>
</protein>
<reference evidence="8 9" key="1">
    <citation type="submission" date="2018-09" db="EMBL/GenBank/DDBJ databases">
        <title>Genome sequencing of Nocardioides immobilis CCTCC AB 2017083 for comparison to Nocardioides silvaticus.</title>
        <authorList>
            <person name="Li C."/>
            <person name="Wang G."/>
        </authorList>
    </citation>
    <scope>NUCLEOTIDE SEQUENCE [LARGE SCALE GENOMIC DNA]</scope>
    <source>
        <strain evidence="8 9">CCTCC AB 2017083</strain>
    </source>
</reference>
<keyword evidence="4" id="KW-0408">Iron</keyword>
<evidence type="ECO:0000256" key="3">
    <source>
        <dbReference type="ARBA" id="ARBA00022598"/>
    </source>
</evidence>
<keyword evidence="4" id="KW-0479">Metal-binding</keyword>
<dbReference type="PROSITE" id="PS00086">
    <property type="entry name" value="CYTOCHROME_P450"/>
    <property type="match status" value="1"/>
</dbReference>
<dbReference type="InterPro" id="IPR042099">
    <property type="entry name" value="ANL_N_sf"/>
</dbReference>
<keyword evidence="3" id="KW-0436">Ligase</keyword>
<dbReference type="Pfam" id="PF13193">
    <property type="entry name" value="AMP-binding_C"/>
    <property type="match status" value="1"/>
</dbReference>
<dbReference type="GO" id="GO:0006631">
    <property type="term" value="P:fatty acid metabolic process"/>
    <property type="evidence" value="ECO:0007669"/>
    <property type="project" value="TreeGrafter"/>
</dbReference>
<dbReference type="InterPro" id="IPR045851">
    <property type="entry name" value="AMP-bd_C_sf"/>
</dbReference>
<feature type="compositionally biased region" description="Basic and acidic residues" evidence="5">
    <location>
        <begin position="211"/>
        <end position="225"/>
    </location>
</feature>
<accession>A0A417XUC3</accession>
<dbReference type="Pfam" id="PF00501">
    <property type="entry name" value="AMP-binding"/>
    <property type="match status" value="1"/>
</dbReference>
<name>A0A417XUC3_9ACTN</name>
<keyword evidence="4" id="KW-0349">Heme</keyword>
<organism evidence="8 9">
    <name type="scientific">Nocardioides immobilis</name>
    <dbReference type="NCBI Taxonomy" id="2049295"/>
    <lineage>
        <taxon>Bacteria</taxon>
        <taxon>Bacillati</taxon>
        <taxon>Actinomycetota</taxon>
        <taxon>Actinomycetes</taxon>
        <taxon>Propionibacteriales</taxon>
        <taxon>Nocardioidaceae</taxon>
        <taxon>Nocardioides</taxon>
    </lineage>
</organism>